<proteinExistence type="predicted"/>
<dbReference type="Proteomes" id="UP000008068">
    <property type="component" value="Unassembled WGS sequence"/>
</dbReference>
<protein>
    <recommendedName>
        <fullName evidence="3">C-type lectin domain-containing protein</fullName>
    </recommendedName>
</protein>
<evidence type="ECO:0000313" key="2">
    <source>
        <dbReference type="Proteomes" id="UP000008068"/>
    </source>
</evidence>
<evidence type="ECO:0008006" key="3">
    <source>
        <dbReference type="Google" id="ProtNLM"/>
    </source>
</evidence>
<organism evidence="2">
    <name type="scientific">Caenorhabditis brenneri</name>
    <name type="common">Nematode worm</name>
    <dbReference type="NCBI Taxonomy" id="135651"/>
    <lineage>
        <taxon>Eukaryota</taxon>
        <taxon>Metazoa</taxon>
        <taxon>Ecdysozoa</taxon>
        <taxon>Nematoda</taxon>
        <taxon>Chromadorea</taxon>
        <taxon>Rhabditida</taxon>
        <taxon>Rhabditina</taxon>
        <taxon>Rhabditomorpha</taxon>
        <taxon>Rhabditoidea</taxon>
        <taxon>Rhabditidae</taxon>
        <taxon>Peloderinae</taxon>
        <taxon>Caenorhabditis</taxon>
    </lineage>
</organism>
<dbReference type="EMBL" id="GL379797">
    <property type="protein sequence ID" value="EGT32494.1"/>
    <property type="molecule type" value="Genomic_DNA"/>
</dbReference>
<evidence type="ECO:0000313" key="1">
    <source>
        <dbReference type="EMBL" id="EGT32494.1"/>
    </source>
</evidence>
<gene>
    <name evidence="1" type="ORF">CAEBREN_05393</name>
</gene>
<sequence length="425" mass="48573">MDGIEDAWVRVTDLNEIYDNGSGDKGVYIQDSGYEYDVRQGTIMMDSEDSLHQAICEYTPPMTRAEMFYLAKIYSEIYPFEVYNGGAIIPTSSFMTIEQTNFNADQNIAHFSPEELDPVCLNIGRILNVESYPMTAIEEEFKGVKDRLTRHRFYLTNAYKDDGCFKADYRQWNNKKQSFQLYKSGNDKDNGYCEAHSFCFNQQDRYPTMAAMRAPLLCALRRFPAQKNKSQPIISDTFNQEYADCPSPPGWSEPPINNKIIATRDEAKHHCQEIDAALTGFDSMEEFEAVNKKVKPQYPPGSEQAFPGYPQKFWGPKQDGIAIDDHYNLGAQSPCQNACDDVKNGGKHVASWDFGVAANNDFLNYMNHTGITWRERSATQFVSFRADYIVFHLHYSHNYKLMFFICGRSADLKPAERQTGQLSGK</sequence>
<accession>G0MJT4</accession>
<dbReference type="HOGENOM" id="CLU_032076_0_0_1"/>
<dbReference type="eggNOG" id="ENOG502TFVN">
    <property type="taxonomic scope" value="Eukaryota"/>
</dbReference>
<keyword evidence="2" id="KW-1185">Reference proteome</keyword>
<dbReference type="AlphaFoldDB" id="G0MJT4"/>
<dbReference type="PANTHER" id="PTHR47753">
    <property type="entry name" value="C-TYPE LECTIN-RELATED"/>
    <property type="match status" value="1"/>
</dbReference>
<reference evidence="2" key="1">
    <citation type="submission" date="2011-07" db="EMBL/GenBank/DDBJ databases">
        <authorList>
            <consortium name="Caenorhabditis brenneri Sequencing and Analysis Consortium"/>
            <person name="Wilson R.K."/>
        </authorList>
    </citation>
    <scope>NUCLEOTIDE SEQUENCE [LARGE SCALE GENOMIC DNA]</scope>
    <source>
        <strain evidence="2">PB2801</strain>
    </source>
</reference>
<dbReference type="PANTHER" id="PTHR47753:SF3">
    <property type="entry name" value="C-TYPE LECTIN"/>
    <property type="match status" value="1"/>
</dbReference>
<dbReference type="InParanoid" id="G0MJT4"/>
<name>G0MJT4_CAEBE</name>